<evidence type="ECO:0000256" key="4">
    <source>
        <dbReference type="ARBA" id="ARBA00022989"/>
    </source>
</evidence>
<name>A0A8C4RJU8_ERPCA</name>
<comment type="subcellular location">
    <subcellularLocation>
        <location evidence="1">Membrane</location>
    </subcellularLocation>
</comment>
<reference evidence="7" key="2">
    <citation type="submission" date="2025-08" db="UniProtKB">
        <authorList>
            <consortium name="Ensembl"/>
        </authorList>
    </citation>
    <scope>IDENTIFICATION</scope>
</reference>
<keyword evidence="4 6" id="KW-1133">Transmembrane helix</keyword>
<feature type="transmembrane region" description="Helical" evidence="6">
    <location>
        <begin position="42"/>
        <end position="66"/>
    </location>
</feature>
<dbReference type="Proteomes" id="UP000694620">
    <property type="component" value="Chromosome 2"/>
</dbReference>
<accession>A0A8C4RJU8</accession>
<proteinExistence type="inferred from homology"/>
<feature type="transmembrane region" description="Helical" evidence="6">
    <location>
        <begin position="90"/>
        <end position="117"/>
    </location>
</feature>
<dbReference type="Pfam" id="PF04505">
    <property type="entry name" value="CD225"/>
    <property type="match status" value="1"/>
</dbReference>
<evidence type="ECO:0000256" key="1">
    <source>
        <dbReference type="ARBA" id="ARBA00004370"/>
    </source>
</evidence>
<dbReference type="InterPro" id="IPR007593">
    <property type="entry name" value="CD225/Dispanin_fam"/>
</dbReference>
<keyword evidence="5 6" id="KW-0472">Membrane</keyword>
<evidence type="ECO:0000313" key="8">
    <source>
        <dbReference type="Proteomes" id="UP000694620"/>
    </source>
</evidence>
<comment type="similarity">
    <text evidence="2">Belongs to the CD225/Dispanin family.</text>
</comment>
<organism evidence="7 8">
    <name type="scientific">Erpetoichthys calabaricus</name>
    <name type="common">Rope fish</name>
    <name type="synonym">Calamoichthys calabaricus</name>
    <dbReference type="NCBI Taxonomy" id="27687"/>
    <lineage>
        <taxon>Eukaryota</taxon>
        <taxon>Metazoa</taxon>
        <taxon>Chordata</taxon>
        <taxon>Craniata</taxon>
        <taxon>Vertebrata</taxon>
        <taxon>Euteleostomi</taxon>
        <taxon>Actinopterygii</taxon>
        <taxon>Polypteriformes</taxon>
        <taxon>Polypteridae</taxon>
        <taxon>Erpetoichthys</taxon>
    </lineage>
</organism>
<reference evidence="7" key="1">
    <citation type="submission" date="2021-06" db="EMBL/GenBank/DDBJ databases">
        <authorList>
            <consortium name="Wellcome Sanger Institute Data Sharing"/>
        </authorList>
    </citation>
    <scope>NUCLEOTIDE SEQUENCE [LARGE SCALE GENOMIC DNA]</scope>
</reference>
<dbReference type="GeneTree" id="ENSGT00950000182857"/>
<dbReference type="GO" id="GO:0005886">
    <property type="term" value="C:plasma membrane"/>
    <property type="evidence" value="ECO:0007669"/>
    <property type="project" value="TreeGrafter"/>
</dbReference>
<evidence type="ECO:0000256" key="2">
    <source>
        <dbReference type="ARBA" id="ARBA00006843"/>
    </source>
</evidence>
<keyword evidence="8" id="KW-1185">Reference proteome</keyword>
<dbReference type="AlphaFoldDB" id="A0A8C4RJU8"/>
<dbReference type="PANTHER" id="PTHR13999">
    <property type="entry name" value="INTERFERON INDUCIBLE TRANSMEMBRANE PROTEIN"/>
    <property type="match status" value="1"/>
</dbReference>
<evidence type="ECO:0000256" key="5">
    <source>
        <dbReference type="ARBA" id="ARBA00023136"/>
    </source>
</evidence>
<sequence length="124" mass="14198">MLFKLSHTPTTLPHEQKEPRGYCSGATVIEIEQDPTLVKDHILWSIFSFHYLNCCCLGFIALWYSIKSRDQKHAKNLTLAREFGLTAKRLNIVTTVLTIITYVVVIAIYAATIITMISHFNQRN</sequence>
<reference evidence="7" key="3">
    <citation type="submission" date="2025-09" db="UniProtKB">
        <authorList>
            <consortium name="Ensembl"/>
        </authorList>
    </citation>
    <scope>IDENTIFICATION</scope>
</reference>
<evidence type="ECO:0000256" key="6">
    <source>
        <dbReference type="SAM" id="Phobius"/>
    </source>
</evidence>
<keyword evidence="3 6" id="KW-0812">Transmembrane</keyword>
<protein>
    <submittedName>
        <fullName evidence="7">Interferon-induced transmembrane protein 1-like</fullName>
    </submittedName>
</protein>
<evidence type="ECO:0000256" key="3">
    <source>
        <dbReference type="ARBA" id="ARBA00022692"/>
    </source>
</evidence>
<dbReference type="InterPro" id="IPR051517">
    <property type="entry name" value="IFITM_antiviral_protein"/>
</dbReference>
<gene>
    <name evidence="7" type="primary">LOC114645702</name>
</gene>
<dbReference type="Ensembl" id="ENSECRT00000002876.1">
    <property type="protein sequence ID" value="ENSECRP00000002832.1"/>
    <property type="gene ID" value="ENSECRG00000001912.1"/>
</dbReference>
<evidence type="ECO:0000313" key="7">
    <source>
        <dbReference type="Ensembl" id="ENSECRP00000002832.1"/>
    </source>
</evidence>